<dbReference type="GO" id="GO:0005507">
    <property type="term" value="F:copper ion binding"/>
    <property type="evidence" value="ECO:0007669"/>
    <property type="project" value="InterPro"/>
</dbReference>
<evidence type="ECO:0000256" key="2">
    <source>
        <dbReference type="ARBA" id="ARBA00023002"/>
    </source>
</evidence>
<protein>
    <submittedName>
        <fullName evidence="6">Blue copper oxidase CueO</fullName>
    </submittedName>
</protein>
<evidence type="ECO:0000313" key="7">
    <source>
        <dbReference type="Proteomes" id="UP000023435"/>
    </source>
</evidence>
<keyword evidence="7" id="KW-1185">Reference proteome</keyword>
<keyword evidence="2" id="KW-0560">Oxidoreductase</keyword>
<dbReference type="CDD" id="cd13900">
    <property type="entry name" value="CuRO_3_Tth-MCO_like"/>
    <property type="match status" value="1"/>
</dbReference>
<proteinExistence type="predicted"/>
<dbReference type="InterPro" id="IPR011706">
    <property type="entry name" value="Cu-oxidase_C"/>
</dbReference>
<feature type="domain" description="Plastocyanin-like" evidence="5">
    <location>
        <begin position="119"/>
        <end position="230"/>
    </location>
</feature>
<reference evidence="6 7" key="1">
    <citation type="journal article" date="2014" name="Genome Announc.">
        <title>Draft Genome Sequence of Lysobacter capsici AZ78, a Bacterium Antagonistic to Plant-Pathogenic Oomycetes.</title>
        <authorList>
            <person name="Puopolo G."/>
            <person name="Sonego P."/>
            <person name="Engelen K."/>
            <person name="Pertot I."/>
        </authorList>
    </citation>
    <scope>NUCLEOTIDE SEQUENCE [LARGE SCALE GENOMIC DNA]</scope>
    <source>
        <strain evidence="6 7">AZ78</strain>
    </source>
</reference>
<dbReference type="EMBL" id="JAJA02000001">
    <property type="protein sequence ID" value="KWS04631.1"/>
    <property type="molecule type" value="Genomic_DNA"/>
</dbReference>
<organism evidence="6 7">
    <name type="scientific">Lysobacter capsici AZ78</name>
    <dbReference type="NCBI Taxonomy" id="1444315"/>
    <lineage>
        <taxon>Bacteria</taxon>
        <taxon>Pseudomonadati</taxon>
        <taxon>Pseudomonadota</taxon>
        <taxon>Gammaproteobacteria</taxon>
        <taxon>Lysobacterales</taxon>
        <taxon>Lysobacteraceae</taxon>
        <taxon>Lysobacter</taxon>
    </lineage>
</organism>
<feature type="chain" id="PRO_5007131694" evidence="3">
    <location>
        <begin position="37"/>
        <end position="669"/>
    </location>
</feature>
<sequence length="669" mass="73484">MERLSSIPAVQSRSRPRSPLAIALCVLIAAPMTAPAQEKPAPRELEQPVFARMLRSGDSAKPLLSLTEAGAKPLDTREAKLDLRIAFTTSKIWDPKGKKFDTVKLRSYQSPGTNPEVPFLAPTIVTSPGETVRIALDNQLPPQPDCHPADINVPHCFNSTNLHSHGLWVSPTGNSDNVLLTLRPGVKFEYEYNLPADHPAGTFWYHPHLHGSTALQVSSGMAGALLVRGERLPASDRTGDIDTLLRDPDGAAMHERLLIFQQVAYACRDSKGKIRTDDETGFWTCDENDVGEIEKYDDQFGFGVWQKSGRHTSINGTVLPTFDDLVAGRIERWRLLHAGVRDTVNLQFREMKAASASIEGLSGKALDNWVSKNCTGAPLKQFEVASDGLTHAKTIVKSENMLQPGYRSDALVVFPKAGRYCVLDAFAPASASITNAAEDRQLLGIADVTGDAKVADVEAYVTDALVASAHKRMPEGVRDSIVAGLRDHLRLDAFVPHKTITKSEVNGKGQTVVFDIKDKIVDGKKVGDIYLVDGKPYDPSAARDLILGQTEEWHLTSQRGGHPFHIHVNPFQIVSILDKNGKEVSVTGDLDKNGNVTDSQYANLQGTWKDTLFVKDGYNLYVRTRYERYIGEYVLHCHILDHEDQGMMQNVRVLVPDGKGGGISTTSHH</sequence>
<evidence type="ECO:0000313" key="6">
    <source>
        <dbReference type="EMBL" id="KWS04631.1"/>
    </source>
</evidence>
<dbReference type="PROSITE" id="PS00080">
    <property type="entry name" value="MULTICOPPER_OXIDASE2"/>
    <property type="match status" value="1"/>
</dbReference>
<dbReference type="GO" id="GO:0016491">
    <property type="term" value="F:oxidoreductase activity"/>
    <property type="evidence" value="ECO:0007669"/>
    <property type="project" value="UniProtKB-KW"/>
</dbReference>
<dbReference type="InterPro" id="IPR011707">
    <property type="entry name" value="Cu-oxidase-like_N"/>
</dbReference>
<evidence type="ECO:0000256" key="3">
    <source>
        <dbReference type="SAM" id="SignalP"/>
    </source>
</evidence>
<dbReference type="PANTHER" id="PTHR11709:SF518">
    <property type="entry name" value="MULTICOPPER OXIDASE"/>
    <property type="match status" value="1"/>
</dbReference>
<dbReference type="RefSeq" id="WP_051547654.1">
    <property type="nucleotide sequence ID" value="NZ_JAJA02000001.1"/>
</dbReference>
<feature type="signal peptide" evidence="3">
    <location>
        <begin position="1"/>
        <end position="36"/>
    </location>
</feature>
<dbReference type="PANTHER" id="PTHR11709">
    <property type="entry name" value="MULTI-COPPER OXIDASE"/>
    <property type="match status" value="1"/>
</dbReference>
<comment type="caution">
    <text evidence="6">The sequence shown here is derived from an EMBL/GenBank/DDBJ whole genome shotgun (WGS) entry which is preliminary data.</text>
</comment>
<keyword evidence="3" id="KW-0732">Signal</keyword>
<dbReference type="Pfam" id="PF07731">
    <property type="entry name" value="Cu-oxidase_2"/>
    <property type="match status" value="1"/>
</dbReference>
<dbReference type="AlphaFoldDB" id="A0A108U8Q8"/>
<dbReference type="InterPro" id="IPR002355">
    <property type="entry name" value="Cu_oxidase_Cu_BS"/>
</dbReference>
<dbReference type="OrthoDB" id="9757546at2"/>
<dbReference type="PROSITE" id="PS00079">
    <property type="entry name" value="MULTICOPPER_OXIDASE1"/>
    <property type="match status" value="1"/>
</dbReference>
<dbReference type="Pfam" id="PF07732">
    <property type="entry name" value="Cu-oxidase_3"/>
    <property type="match status" value="1"/>
</dbReference>
<accession>A0A108U8Q8</accession>
<evidence type="ECO:0000259" key="5">
    <source>
        <dbReference type="Pfam" id="PF07732"/>
    </source>
</evidence>
<dbReference type="InterPro" id="IPR008972">
    <property type="entry name" value="Cupredoxin"/>
</dbReference>
<dbReference type="Gene3D" id="2.60.40.420">
    <property type="entry name" value="Cupredoxins - blue copper proteins"/>
    <property type="match status" value="3"/>
</dbReference>
<name>A0A108U8Q8_9GAMM</name>
<keyword evidence="1" id="KW-0479">Metal-binding</keyword>
<dbReference type="InterPro" id="IPR033138">
    <property type="entry name" value="Cu_oxidase_CS"/>
</dbReference>
<dbReference type="Proteomes" id="UP000023435">
    <property type="component" value="Unassembled WGS sequence"/>
</dbReference>
<evidence type="ECO:0000259" key="4">
    <source>
        <dbReference type="Pfam" id="PF07731"/>
    </source>
</evidence>
<feature type="domain" description="Plastocyanin-like" evidence="4">
    <location>
        <begin position="534"/>
        <end position="653"/>
    </location>
</feature>
<dbReference type="CDD" id="cd13853">
    <property type="entry name" value="CuRO_1_Tth-MCO_like"/>
    <property type="match status" value="1"/>
</dbReference>
<dbReference type="InterPro" id="IPR045087">
    <property type="entry name" value="Cu-oxidase_fam"/>
</dbReference>
<evidence type="ECO:0000256" key="1">
    <source>
        <dbReference type="ARBA" id="ARBA00022723"/>
    </source>
</evidence>
<dbReference type="SUPFAM" id="SSF49503">
    <property type="entry name" value="Cupredoxins"/>
    <property type="match status" value="3"/>
</dbReference>
<gene>
    <name evidence="6" type="ORF">AZ78_2181</name>
</gene>